<evidence type="ECO:0000313" key="2">
    <source>
        <dbReference type="Proteomes" id="UP001055911"/>
    </source>
</evidence>
<accession>A0A9Q9E074</accession>
<evidence type="ECO:0000313" key="1">
    <source>
        <dbReference type="EMBL" id="USS88911.1"/>
    </source>
</evidence>
<dbReference type="Proteomes" id="UP001055911">
    <property type="component" value="Chromosome"/>
</dbReference>
<reference evidence="1" key="1">
    <citation type="submission" date="2022-05" db="EMBL/GenBank/DDBJ databases">
        <authorList>
            <person name="Oliphant S.A."/>
            <person name="Watson-Haigh N.S."/>
            <person name="Sumby K.M."/>
            <person name="Gardner J.M."/>
            <person name="Jiranek V."/>
        </authorList>
    </citation>
    <scope>NUCLEOTIDE SEQUENCE</scope>
    <source>
        <strain evidence="1">KI4_B1</strain>
    </source>
</reference>
<sequence length="61" mass="6804">MRSGALGPQVAKQTVEMGMSHETIAKRHAQYQDLPQTLSRPLPSLTEQVRDMLTPKPGYLL</sequence>
<organism evidence="1 2">
    <name type="scientific">Fructilactobacillus cliffordii</name>
    <dbReference type="NCBI Taxonomy" id="2940299"/>
    <lineage>
        <taxon>Bacteria</taxon>
        <taxon>Bacillati</taxon>
        <taxon>Bacillota</taxon>
        <taxon>Bacilli</taxon>
        <taxon>Lactobacillales</taxon>
        <taxon>Lactobacillaceae</taxon>
        <taxon>Fructilactobacillus</taxon>
    </lineage>
</organism>
<dbReference type="RefSeq" id="WP_252766428.1">
    <property type="nucleotide sequence ID" value="NZ_CP097119.1"/>
</dbReference>
<proteinExistence type="predicted"/>
<dbReference type="EMBL" id="CP097119">
    <property type="protein sequence ID" value="USS88911.1"/>
    <property type="molecule type" value="Genomic_DNA"/>
</dbReference>
<keyword evidence="2" id="KW-1185">Reference proteome</keyword>
<dbReference type="AlphaFoldDB" id="A0A9Q9E074"/>
<protein>
    <submittedName>
        <fullName evidence="1">Uncharacterized protein</fullName>
    </submittedName>
</protein>
<gene>
    <name evidence="1" type="ORF">M3M40_05340</name>
</gene>
<name>A0A9Q9E074_9LACO</name>